<keyword evidence="2" id="KW-1185">Reference proteome</keyword>
<evidence type="ECO:0000313" key="2">
    <source>
        <dbReference type="Proteomes" id="UP000218287"/>
    </source>
</evidence>
<organism evidence="1 2">
    <name type="scientific">Anabaenopsis circularis NIES-21</name>
    <dbReference type="NCBI Taxonomy" id="1085406"/>
    <lineage>
        <taxon>Bacteria</taxon>
        <taxon>Bacillati</taxon>
        <taxon>Cyanobacteriota</taxon>
        <taxon>Cyanophyceae</taxon>
        <taxon>Nostocales</taxon>
        <taxon>Nodulariaceae</taxon>
        <taxon>Anabaenopsis</taxon>
    </lineage>
</organism>
<gene>
    <name evidence="1" type="ORF">NIES21_28120</name>
</gene>
<evidence type="ECO:0000313" key="1">
    <source>
        <dbReference type="EMBL" id="BAY16978.1"/>
    </source>
</evidence>
<accession>A0A1Z4GHY0</accession>
<dbReference type="AlphaFoldDB" id="A0A1Z4GHY0"/>
<name>A0A1Z4GHY0_9CYAN</name>
<reference evidence="1 2" key="1">
    <citation type="submission" date="2017-06" db="EMBL/GenBank/DDBJ databases">
        <title>Genome sequencing of cyanobaciteial culture collection at National Institute for Environmental Studies (NIES).</title>
        <authorList>
            <person name="Hirose Y."/>
            <person name="Shimura Y."/>
            <person name="Fujisawa T."/>
            <person name="Nakamura Y."/>
            <person name="Kawachi M."/>
        </authorList>
    </citation>
    <scope>NUCLEOTIDE SEQUENCE [LARGE SCALE GENOMIC DNA]</scope>
    <source>
        <strain evidence="1 2">NIES-21</strain>
    </source>
</reference>
<proteinExistence type="predicted"/>
<sequence>MDLLQLILVLGQLTGIVDAQKIQAKDNPGQELNRVVNQSQISTFRGKLIYEEIPPVMSLRAYQGEEFFLISDTSNHNRLILRPSLQVSHTKLQSFHNQQVEITTKYVEGTRPNLAETACPLDADGQCLLQGEGYQVLSIVRFNPHAK</sequence>
<dbReference type="EMBL" id="AP018174">
    <property type="protein sequence ID" value="BAY16978.1"/>
    <property type="molecule type" value="Genomic_DNA"/>
</dbReference>
<dbReference type="Proteomes" id="UP000218287">
    <property type="component" value="Chromosome"/>
</dbReference>
<dbReference type="OrthoDB" id="465137at2"/>
<protein>
    <submittedName>
        <fullName evidence="1">Uncharacterized protein</fullName>
    </submittedName>
</protein>